<evidence type="ECO:0000256" key="5">
    <source>
        <dbReference type="ARBA" id="ARBA00022833"/>
    </source>
</evidence>
<dbReference type="SMART" id="SM00355">
    <property type="entry name" value="ZnF_C2H2"/>
    <property type="match status" value="1"/>
</dbReference>
<comment type="subcellular location">
    <subcellularLocation>
        <location evidence="1">Nucleus</location>
    </subcellularLocation>
</comment>
<evidence type="ECO:0000256" key="8">
    <source>
        <dbReference type="SAM" id="MobiDB-lite"/>
    </source>
</evidence>
<keyword evidence="2" id="KW-0479">Metal-binding</keyword>
<proteinExistence type="predicted"/>
<feature type="domain" description="C2H2-type" evidence="9">
    <location>
        <begin position="38"/>
        <end position="65"/>
    </location>
</feature>
<feature type="compositionally biased region" description="Basic and acidic residues" evidence="8">
    <location>
        <begin position="25"/>
        <end position="35"/>
    </location>
</feature>
<dbReference type="InterPro" id="IPR036236">
    <property type="entry name" value="Znf_C2H2_sf"/>
</dbReference>
<evidence type="ECO:0000313" key="10">
    <source>
        <dbReference type="EMBL" id="SBP48605.1"/>
    </source>
</evidence>
<organism evidence="10">
    <name type="scientific">Nothobranchius furzeri</name>
    <name type="common">Turquoise killifish</name>
    <dbReference type="NCBI Taxonomy" id="105023"/>
    <lineage>
        <taxon>Eukaryota</taxon>
        <taxon>Metazoa</taxon>
        <taxon>Chordata</taxon>
        <taxon>Craniata</taxon>
        <taxon>Vertebrata</taxon>
        <taxon>Euteleostomi</taxon>
        <taxon>Actinopterygii</taxon>
        <taxon>Neopterygii</taxon>
        <taxon>Teleostei</taxon>
        <taxon>Neoteleostei</taxon>
        <taxon>Acanthomorphata</taxon>
        <taxon>Ovalentaria</taxon>
        <taxon>Atherinomorphae</taxon>
        <taxon>Cyprinodontiformes</taxon>
        <taxon>Nothobranchiidae</taxon>
        <taxon>Nothobranchius</taxon>
    </lineage>
</organism>
<keyword evidence="4 7" id="KW-0863">Zinc-finger</keyword>
<gene>
    <name evidence="10" type="primary">ZFP62</name>
</gene>
<keyword evidence="6" id="KW-0539">Nucleus</keyword>
<feature type="compositionally biased region" description="Basic and acidic residues" evidence="8">
    <location>
        <begin position="8"/>
        <end position="18"/>
    </location>
</feature>
<reference evidence="10" key="2">
    <citation type="submission" date="2016-06" db="EMBL/GenBank/DDBJ databases">
        <title>The genome of a short-lived fish provides insights into sex chromosome evolution and the genetic control of aging.</title>
        <authorList>
            <person name="Reichwald K."/>
            <person name="Felder M."/>
            <person name="Petzold A."/>
            <person name="Koch P."/>
            <person name="Groth M."/>
            <person name="Platzer M."/>
        </authorList>
    </citation>
    <scope>NUCLEOTIDE SEQUENCE</scope>
    <source>
        <tissue evidence="10">Brain</tissue>
    </source>
</reference>
<dbReference type="PROSITE" id="PS00028">
    <property type="entry name" value="ZINC_FINGER_C2H2_1"/>
    <property type="match status" value="1"/>
</dbReference>
<accession>A0A1A8A352</accession>
<feature type="non-terminal residue" evidence="10">
    <location>
        <position position="1"/>
    </location>
</feature>
<sequence>ESSTSSRKRGDSWIERRSVTTRKMSSLEKPTDKTKQRYCCDQCDKSFRHSPHLKRHQQIHTGEKP</sequence>
<reference evidence="10" key="1">
    <citation type="submission" date="2016-05" db="EMBL/GenBank/DDBJ databases">
        <authorList>
            <person name="Lavstsen T."/>
            <person name="Jespersen J.S."/>
        </authorList>
    </citation>
    <scope>NUCLEOTIDE SEQUENCE</scope>
    <source>
        <tissue evidence="10">Brain</tissue>
    </source>
</reference>
<dbReference type="FunFam" id="3.30.160.60:FF:001498">
    <property type="entry name" value="Zinc finger protein 404"/>
    <property type="match status" value="1"/>
</dbReference>
<dbReference type="GO" id="GO:0008270">
    <property type="term" value="F:zinc ion binding"/>
    <property type="evidence" value="ECO:0007669"/>
    <property type="project" value="UniProtKB-KW"/>
</dbReference>
<evidence type="ECO:0000256" key="3">
    <source>
        <dbReference type="ARBA" id="ARBA00022737"/>
    </source>
</evidence>
<keyword evidence="5" id="KW-0862">Zinc</keyword>
<dbReference type="Gene3D" id="3.30.160.60">
    <property type="entry name" value="Classic Zinc Finger"/>
    <property type="match status" value="1"/>
</dbReference>
<dbReference type="PROSITE" id="PS50157">
    <property type="entry name" value="ZINC_FINGER_C2H2_2"/>
    <property type="match status" value="1"/>
</dbReference>
<evidence type="ECO:0000256" key="4">
    <source>
        <dbReference type="ARBA" id="ARBA00022771"/>
    </source>
</evidence>
<protein>
    <submittedName>
        <fullName evidence="10">ZFP62 zinc finger protein</fullName>
    </submittedName>
</protein>
<evidence type="ECO:0000259" key="9">
    <source>
        <dbReference type="PROSITE" id="PS50157"/>
    </source>
</evidence>
<evidence type="ECO:0000256" key="1">
    <source>
        <dbReference type="ARBA" id="ARBA00004123"/>
    </source>
</evidence>
<feature type="non-terminal residue" evidence="10">
    <location>
        <position position="65"/>
    </location>
</feature>
<evidence type="ECO:0000256" key="7">
    <source>
        <dbReference type="PROSITE-ProRule" id="PRU00042"/>
    </source>
</evidence>
<dbReference type="GO" id="GO:0005634">
    <property type="term" value="C:nucleus"/>
    <property type="evidence" value="ECO:0007669"/>
    <property type="project" value="UniProtKB-SubCell"/>
</dbReference>
<dbReference type="InterPro" id="IPR013087">
    <property type="entry name" value="Znf_C2H2_type"/>
</dbReference>
<dbReference type="AlphaFoldDB" id="A0A1A8A352"/>
<evidence type="ECO:0000256" key="6">
    <source>
        <dbReference type="ARBA" id="ARBA00023242"/>
    </source>
</evidence>
<evidence type="ECO:0000256" key="2">
    <source>
        <dbReference type="ARBA" id="ARBA00022723"/>
    </source>
</evidence>
<name>A0A1A8A352_NOTFU</name>
<dbReference type="SUPFAM" id="SSF57667">
    <property type="entry name" value="beta-beta-alpha zinc fingers"/>
    <property type="match status" value="1"/>
</dbReference>
<feature type="region of interest" description="Disordered" evidence="8">
    <location>
        <begin position="1"/>
        <end position="35"/>
    </location>
</feature>
<dbReference type="EMBL" id="HADY01010120">
    <property type="protein sequence ID" value="SBP48605.1"/>
    <property type="molecule type" value="Transcribed_RNA"/>
</dbReference>
<keyword evidence="3" id="KW-0677">Repeat</keyword>